<keyword evidence="2" id="KW-0679">Respiratory chain</keyword>
<dbReference type="AlphaFoldDB" id="A0A221C8Y9"/>
<sequence>MLYIVNETTFNGYSVYNLDLLHIIAILFGILVIISKNPIVSVLFLIGLFLAISAYLILTGLNFIGLAYLLVYIGAVSILFLFILMLINVRISELLIDSINSIPLAILVGSFFNYFVNNVLPYMVITNSLFYNFSIKKKLTNVTSVSWDGYLAENSHIASIGNILYGNYSIWLIITSIILLLAMVGCIVITLKEKTSKVTIGSDTKKKEKEISSIGRASVLHAAG</sequence>
<dbReference type="EC" id="7.1.1.2" evidence="2"/>
<dbReference type="InterPro" id="IPR042106">
    <property type="entry name" value="Nuo/plastoQ_OxRdtase_6_NuoJ"/>
</dbReference>
<keyword evidence="2" id="KW-0830">Ubiquinone</keyword>
<dbReference type="RefSeq" id="YP_009415176.1">
    <property type="nucleotide sequence ID" value="NC_035636.1"/>
</dbReference>
<accession>A0A221C8Y9</accession>
<feature type="transmembrane region" description="Helical" evidence="2">
    <location>
        <begin position="39"/>
        <end position="58"/>
    </location>
</feature>
<gene>
    <name evidence="3" type="primary">nad6</name>
</gene>
<dbReference type="PANTHER" id="PTHR33269:SF17">
    <property type="entry name" value="NADH-UBIQUINONE OXIDOREDUCTASE CHAIN 6"/>
    <property type="match status" value="1"/>
</dbReference>
<comment type="function">
    <text evidence="2">Core subunit of the mitochondrial membrane respiratory chain NADH dehydrogenase (Complex I) which catalyzes electron transfer from NADH through the respiratory chain, using ubiquinone as an electron acceptor. Essential for the catalytic activity and assembly of complex I.</text>
</comment>
<keyword evidence="3" id="KW-0560">Oxidoreductase</keyword>
<name>A0A221C8Y9_9PLEO</name>
<dbReference type="PANTHER" id="PTHR33269">
    <property type="entry name" value="NADH-UBIQUINONE OXIDOREDUCTASE CHAIN 6"/>
    <property type="match status" value="1"/>
</dbReference>
<keyword evidence="2" id="KW-0812">Transmembrane</keyword>
<dbReference type="Pfam" id="PF00499">
    <property type="entry name" value="Oxidored_q3"/>
    <property type="match status" value="1"/>
</dbReference>
<reference evidence="3" key="1">
    <citation type="submission" date="2017-03" db="EMBL/GenBank/DDBJ databases">
        <authorList>
            <person name="Afonso C.L."/>
            <person name="Miller P.J."/>
            <person name="Scott M.A."/>
            <person name="Spackman E."/>
            <person name="Goraichik I."/>
            <person name="Dimitrov K.M."/>
            <person name="Suarez D.L."/>
            <person name="Swayne D.E."/>
        </authorList>
    </citation>
    <scope>NUCLEOTIDE SEQUENCE</scope>
</reference>
<feature type="transmembrane region" description="Helical" evidence="2">
    <location>
        <begin position="64"/>
        <end position="87"/>
    </location>
</feature>
<dbReference type="GeneID" id="33901353"/>
<geneLocation type="mitochondrion" evidence="3"/>
<proteinExistence type="inferred from homology"/>
<keyword evidence="2" id="KW-1278">Translocase</keyword>
<keyword evidence="2" id="KW-0249">Electron transport</keyword>
<comment type="similarity">
    <text evidence="2">Belongs to the complex I subunit 6 family.</text>
</comment>
<keyword evidence="2" id="KW-0520">NAD</keyword>
<comment type="catalytic activity">
    <reaction evidence="2">
        <text>a ubiquinone + NADH + 5 H(+)(in) = a ubiquinol + NAD(+) + 4 H(+)(out)</text>
        <dbReference type="Rhea" id="RHEA:29091"/>
        <dbReference type="Rhea" id="RHEA-COMP:9565"/>
        <dbReference type="Rhea" id="RHEA-COMP:9566"/>
        <dbReference type="ChEBI" id="CHEBI:15378"/>
        <dbReference type="ChEBI" id="CHEBI:16389"/>
        <dbReference type="ChEBI" id="CHEBI:17976"/>
        <dbReference type="ChEBI" id="CHEBI:57540"/>
        <dbReference type="ChEBI" id="CHEBI:57945"/>
        <dbReference type="EC" id="7.1.1.2"/>
    </reaction>
</comment>
<dbReference type="EMBL" id="KY792993">
    <property type="protein sequence ID" value="ASL69821.1"/>
    <property type="molecule type" value="Genomic_DNA"/>
</dbReference>
<feature type="transmembrane region" description="Helical" evidence="2">
    <location>
        <begin position="94"/>
        <end position="116"/>
    </location>
</feature>
<keyword evidence="2" id="KW-0813">Transport</keyword>
<evidence type="ECO:0000256" key="2">
    <source>
        <dbReference type="RuleBase" id="RU004430"/>
    </source>
</evidence>
<dbReference type="FunFam" id="1.20.120.1200:FF:000008">
    <property type="entry name" value="NADH-ubiquinone oxidoreductase chain 6"/>
    <property type="match status" value="1"/>
</dbReference>
<organism evidence="3">
    <name type="scientific">Pseudopithomyces chartarum</name>
    <dbReference type="NCBI Taxonomy" id="1892770"/>
    <lineage>
        <taxon>Eukaryota</taxon>
        <taxon>Fungi</taxon>
        <taxon>Dikarya</taxon>
        <taxon>Ascomycota</taxon>
        <taxon>Pezizomycotina</taxon>
        <taxon>Dothideomycetes</taxon>
        <taxon>Pleosporomycetidae</taxon>
        <taxon>Pleosporales</taxon>
        <taxon>Massarineae</taxon>
        <taxon>Didymosphaeriaceae</taxon>
        <taxon>Pseudopithomyces</taxon>
    </lineage>
</organism>
<dbReference type="GO" id="GO:0031966">
    <property type="term" value="C:mitochondrial membrane"/>
    <property type="evidence" value="ECO:0007669"/>
    <property type="project" value="UniProtKB-SubCell"/>
</dbReference>
<dbReference type="InterPro" id="IPR001457">
    <property type="entry name" value="NADH_UbQ/plastoQ_OxRdtase_su6"/>
</dbReference>
<keyword evidence="2" id="KW-0472">Membrane</keyword>
<evidence type="ECO:0000256" key="1">
    <source>
        <dbReference type="ARBA" id="ARBA00023128"/>
    </source>
</evidence>
<feature type="transmembrane region" description="Helical" evidence="2">
    <location>
        <begin position="15"/>
        <end position="34"/>
    </location>
</feature>
<keyword evidence="1 2" id="KW-0496">Mitochondrion</keyword>
<comment type="subcellular location">
    <subcellularLocation>
        <location evidence="2">Mitochondrion membrane</location>
        <topology evidence="2">Multi-pass membrane protein</topology>
    </subcellularLocation>
</comment>
<dbReference type="GO" id="GO:0016491">
    <property type="term" value="F:oxidoreductase activity"/>
    <property type="evidence" value="ECO:0007669"/>
    <property type="project" value="UniProtKB-KW"/>
</dbReference>
<keyword evidence="2" id="KW-1133">Transmembrane helix</keyword>
<dbReference type="Gene3D" id="1.20.120.1200">
    <property type="entry name" value="NADH-ubiquinone/plastoquinone oxidoreductase chain 6, subunit NuoJ"/>
    <property type="match status" value="1"/>
</dbReference>
<feature type="transmembrane region" description="Helical" evidence="2">
    <location>
        <begin position="168"/>
        <end position="191"/>
    </location>
</feature>
<dbReference type="GO" id="GO:0008137">
    <property type="term" value="F:NADH dehydrogenase (ubiquinone) activity"/>
    <property type="evidence" value="ECO:0007669"/>
    <property type="project" value="UniProtKB-UniRule"/>
</dbReference>
<protein>
    <recommendedName>
        <fullName evidence="2">NADH-ubiquinone oxidoreductase chain 6</fullName>
        <ecNumber evidence="2">7.1.1.2</ecNumber>
    </recommendedName>
</protein>
<evidence type="ECO:0000313" key="3">
    <source>
        <dbReference type="EMBL" id="ASL69821.1"/>
    </source>
</evidence>